<organism evidence="1 2">
    <name type="scientific">Geobacillus genomosp. 3</name>
    <dbReference type="NCBI Taxonomy" id="1921421"/>
    <lineage>
        <taxon>Bacteria</taxon>
        <taxon>Bacillati</taxon>
        <taxon>Bacillota</taxon>
        <taxon>Bacilli</taxon>
        <taxon>Bacillales</taxon>
        <taxon>Anoxybacillaceae</taxon>
        <taxon>Geobacillus</taxon>
    </lineage>
</organism>
<name>S6A3M5_GEOG3</name>
<dbReference type="KEGG" id="gjf:M493_14920"/>
<dbReference type="PATRIC" id="fig|1345697.3.peg.2936"/>
<reference evidence="1 2" key="1">
    <citation type="journal article" date="2014" name="Genome Announc.">
        <title>Complete Genome Sequence of the Thermophilic Polychlorinated Biphenyl Degrader Geobacillus sp. Strain JF8 (NBRC 109937).</title>
        <authorList>
            <person name="Shintani M."/>
            <person name="Ohtsubo Y."/>
            <person name="Fukuda K."/>
            <person name="Hosoyama A."/>
            <person name="Ohji S."/>
            <person name="Yamazoe A."/>
            <person name="Fujita N."/>
            <person name="Nagata Y."/>
            <person name="Tsuda M."/>
            <person name="Hatta T."/>
            <person name="Kimbara K."/>
        </authorList>
    </citation>
    <scope>NUCLEOTIDE SEQUENCE [LARGE SCALE GENOMIC DNA]</scope>
    <source>
        <strain evidence="1 2">JF8</strain>
    </source>
</reference>
<accession>S6A3M5</accession>
<dbReference type="EMBL" id="CP006254">
    <property type="protein sequence ID" value="AGT33221.1"/>
    <property type="molecule type" value="Genomic_DNA"/>
</dbReference>
<proteinExistence type="predicted"/>
<evidence type="ECO:0000313" key="2">
    <source>
        <dbReference type="Proteomes" id="UP000015500"/>
    </source>
</evidence>
<dbReference type="AlphaFoldDB" id="S6A3M5"/>
<evidence type="ECO:0000313" key="1">
    <source>
        <dbReference type="EMBL" id="AGT33221.1"/>
    </source>
</evidence>
<dbReference type="Proteomes" id="UP000015500">
    <property type="component" value="Chromosome"/>
</dbReference>
<gene>
    <name evidence="1" type="ORF">M493_14920</name>
</gene>
<protein>
    <submittedName>
        <fullName evidence="1">Uncharacterized protein</fullName>
    </submittedName>
</protein>
<sequence length="98" mass="10717">MNKTGRPVGTPRFALAEPAGILPERPVSRWRNRPAFCPNAPFCVGEIGRHSARTPRFALTEQPAFCPSGPFRVGGTGRHSARTLRFALAEQPAFYPNA</sequence>
<keyword evidence="2" id="KW-1185">Reference proteome</keyword>
<dbReference type="HOGENOM" id="CLU_2329727_0_0_9"/>